<accession>A0ACC1JNG5</accession>
<comment type="caution">
    <text evidence="1">The sequence shown here is derived from an EMBL/GenBank/DDBJ whole genome shotgun (WGS) entry which is preliminary data.</text>
</comment>
<dbReference type="EMBL" id="JANBUJ010002469">
    <property type="protein sequence ID" value="KAJ2764132.1"/>
    <property type="molecule type" value="Genomic_DNA"/>
</dbReference>
<organism evidence="1 2">
    <name type="scientific">Coemansia nantahalensis</name>
    <dbReference type="NCBI Taxonomy" id="2789366"/>
    <lineage>
        <taxon>Eukaryota</taxon>
        <taxon>Fungi</taxon>
        <taxon>Fungi incertae sedis</taxon>
        <taxon>Zoopagomycota</taxon>
        <taxon>Kickxellomycotina</taxon>
        <taxon>Kickxellomycetes</taxon>
        <taxon>Kickxellales</taxon>
        <taxon>Kickxellaceae</taxon>
        <taxon>Coemansia</taxon>
    </lineage>
</organism>
<gene>
    <name evidence="1" type="ORF">IWQ57_005289</name>
</gene>
<reference evidence="1" key="1">
    <citation type="submission" date="2022-07" db="EMBL/GenBank/DDBJ databases">
        <title>Phylogenomic reconstructions and comparative analyses of Kickxellomycotina fungi.</title>
        <authorList>
            <person name="Reynolds N.K."/>
            <person name="Stajich J.E."/>
            <person name="Barry K."/>
            <person name="Grigoriev I.V."/>
            <person name="Crous P."/>
            <person name="Smith M.E."/>
        </authorList>
    </citation>
    <scope>NUCLEOTIDE SEQUENCE</scope>
    <source>
        <strain evidence="1">CBS 109366</strain>
    </source>
</reference>
<proteinExistence type="predicted"/>
<evidence type="ECO:0000313" key="2">
    <source>
        <dbReference type="Proteomes" id="UP001140234"/>
    </source>
</evidence>
<keyword evidence="2" id="KW-1185">Reference proteome</keyword>
<evidence type="ECO:0000313" key="1">
    <source>
        <dbReference type="EMBL" id="KAJ2764132.1"/>
    </source>
</evidence>
<sequence>MAEAEITLPRGVASVGEYAGALRAAYARYGFLPRMGIVDFFVERLWEQLPGEWRAFFGDGAFDIGSLIPLAATGELGPGAPASLRAYVDEMFRLRLADGPPAGDGGAAALRHFLDGMSPKKQVEVAALSRVVDDVAAAAGCGLVLDVGAGQGYLSRVLAYGPTRSQPRVLALDSRIKQGAETLQRRTIKRLAGRQAQRDGVDWDEARAERLQHVIQCVDMDSAGALRDLAHGAAPDTRWMLCGLHACGDLSSAVLRAFAETDAQAVVLVPCCYNHISEAPAGRGFPLSREMAGVALGSNVLKTACQATARWDASPEATADAFRRNFFRALLHQLMVSHGQLPAGAVPAVGRVTRTELEAADALCAAVDGATPDEHAFAVYARAALAKLGHAWQPTPAQCVECCRQAGAGLGQIAAVWALRSLAGPLIEALLVVDRALFLAAHCPPGSSVRAYALFDAATSPRNVVL</sequence>
<name>A0ACC1JNG5_9FUNG</name>
<feature type="non-terminal residue" evidence="1">
    <location>
        <position position="466"/>
    </location>
</feature>
<dbReference type="Proteomes" id="UP001140234">
    <property type="component" value="Unassembled WGS sequence"/>
</dbReference>
<protein>
    <submittedName>
        <fullName evidence="1">Uncharacterized protein</fullName>
    </submittedName>
</protein>